<accession>A0A9K3KRH2</accession>
<sequence length="557" mass="60858">MKSPNPNEPPPPSLEDGDSVVDEQDSQDQSTSSSRDEHVPDEHVTLRQHPYVWAAVGVTQTFLTAIMFGWASLVPILRAEGLTYTPTELSQIFTAGAVGNYLATLPFGLLLDWYGPKTTGIVASLLYGLGLFLCSFNDVFWCFVFGFGLVGLARPGIQMPTLHLANLFGHGSGGAVYMSAQAAAFDAGTAIFALFHTFYFSFGIPSKTMFLAYIIVPMWTLMTAICVWPNETIAKEEAPTSSDASASASPTIGSPYFSPKDRKALASERRRQVQVQQSQSMRLRSQVNAPLSVVLSHVAFYALATWVSIHIYKLNYIVATINDQLIRHFDSATANQLIDILGAMLPFGFVVLPIVATMLHTQPMVALQVANVVGLIYGGVMTYLPHVYWLQILVIFPAVATSRQLVYSTLFHTIGQVFGFANYGVLLGLTNAIASLVQTLQTPMVYWSETVLGSYFWSNFALWVVTIPLFVSVLYSDPTWRPGMKRSNRNKSSSYNKRSASQQGGRAKMQDNGNNGVIVNEGTSLLFSASAGEFQDAEDNTTQVSKSTAGSSTFQNI</sequence>
<evidence type="ECO:0000313" key="11">
    <source>
        <dbReference type="Proteomes" id="UP000693970"/>
    </source>
</evidence>
<dbReference type="GO" id="GO:0006865">
    <property type="term" value="P:amino acid transport"/>
    <property type="evidence" value="ECO:0007669"/>
    <property type="project" value="UniProtKB-KW"/>
</dbReference>
<feature type="transmembrane region" description="Helical" evidence="9">
    <location>
        <begin position="418"/>
        <end position="437"/>
    </location>
</feature>
<feature type="transmembrane region" description="Helical" evidence="9">
    <location>
        <begin position="457"/>
        <end position="476"/>
    </location>
</feature>
<feature type="transmembrane region" description="Helical" evidence="9">
    <location>
        <begin position="332"/>
        <end position="352"/>
    </location>
</feature>
<dbReference type="AlphaFoldDB" id="A0A9K3KRH2"/>
<evidence type="ECO:0000256" key="3">
    <source>
        <dbReference type="ARBA" id="ARBA00022448"/>
    </source>
</evidence>
<evidence type="ECO:0000256" key="4">
    <source>
        <dbReference type="ARBA" id="ARBA00022692"/>
    </source>
</evidence>
<evidence type="ECO:0000256" key="2">
    <source>
        <dbReference type="ARBA" id="ARBA00006595"/>
    </source>
</evidence>
<dbReference type="GO" id="GO:0016020">
    <property type="term" value="C:membrane"/>
    <property type="evidence" value="ECO:0007669"/>
    <property type="project" value="UniProtKB-SubCell"/>
</dbReference>
<name>A0A9K3KRH2_9STRA</name>
<feature type="transmembrane region" description="Helical" evidence="9">
    <location>
        <begin position="210"/>
        <end position="228"/>
    </location>
</feature>
<feature type="transmembrane region" description="Helical" evidence="9">
    <location>
        <begin position="174"/>
        <end position="198"/>
    </location>
</feature>
<dbReference type="Proteomes" id="UP000693970">
    <property type="component" value="Unassembled WGS sequence"/>
</dbReference>
<feature type="region of interest" description="Disordered" evidence="8">
    <location>
        <begin position="537"/>
        <end position="557"/>
    </location>
</feature>
<feature type="region of interest" description="Disordered" evidence="8">
    <location>
        <begin position="485"/>
        <end position="514"/>
    </location>
</feature>
<keyword evidence="11" id="KW-1185">Reference proteome</keyword>
<evidence type="ECO:0000313" key="10">
    <source>
        <dbReference type="EMBL" id="KAG7348649.1"/>
    </source>
</evidence>
<dbReference type="EMBL" id="JAGRRH010000020">
    <property type="protein sequence ID" value="KAG7348649.1"/>
    <property type="molecule type" value="Genomic_DNA"/>
</dbReference>
<organism evidence="10 11">
    <name type="scientific">Nitzschia inconspicua</name>
    <dbReference type="NCBI Taxonomy" id="303405"/>
    <lineage>
        <taxon>Eukaryota</taxon>
        <taxon>Sar</taxon>
        <taxon>Stramenopiles</taxon>
        <taxon>Ochrophyta</taxon>
        <taxon>Bacillariophyta</taxon>
        <taxon>Bacillariophyceae</taxon>
        <taxon>Bacillariophycidae</taxon>
        <taxon>Bacillariales</taxon>
        <taxon>Bacillariaceae</taxon>
        <taxon>Nitzschia</taxon>
    </lineage>
</organism>
<feature type="region of interest" description="Disordered" evidence="8">
    <location>
        <begin position="238"/>
        <end position="258"/>
    </location>
</feature>
<evidence type="ECO:0000256" key="5">
    <source>
        <dbReference type="ARBA" id="ARBA00022970"/>
    </source>
</evidence>
<dbReference type="PANTHER" id="PTHR20772:SF2">
    <property type="entry name" value="PROTEIN FMP42"/>
    <property type="match status" value="1"/>
</dbReference>
<feature type="transmembrane region" description="Helical" evidence="9">
    <location>
        <begin position="126"/>
        <end position="153"/>
    </location>
</feature>
<evidence type="ECO:0000256" key="6">
    <source>
        <dbReference type="ARBA" id="ARBA00022989"/>
    </source>
</evidence>
<dbReference type="Pfam" id="PF07690">
    <property type="entry name" value="MFS_1"/>
    <property type="match status" value="1"/>
</dbReference>
<keyword evidence="3" id="KW-0813">Transport</keyword>
<feature type="region of interest" description="Disordered" evidence="8">
    <location>
        <begin position="1"/>
        <end position="41"/>
    </location>
</feature>
<comment type="subcellular location">
    <subcellularLocation>
        <location evidence="1">Membrane</location>
        <topology evidence="1">Multi-pass membrane protein</topology>
    </subcellularLocation>
</comment>
<dbReference type="OrthoDB" id="330047at2759"/>
<keyword evidence="5" id="KW-0029">Amino-acid transport</keyword>
<dbReference type="InterPro" id="IPR011701">
    <property type="entry name" value="MFS"/>
</dbReference>
<gene>
    <name evidence="10" type="ORF">IV203_017354</name>
</gene>
<evidence type="ECO:0000256" key="9">
    <source>
        <dbReference type="SAM" id="Phobius"/>
    </source>
</evidence>
<reference evidence="10" key="2">
    <citation type="submission" date="2021-04" db="EMBL/GenBank/DDBJ databases">
        <authorList>
            <person name="Podell S."/>
        </authorList>
    </citation>
    <scope>NUCLEOTIDE SEQUENCE</scope>
    <source>
        <strain evidence="10">Hildebrandi</strain>
    </source>
</reference>
<evidence type="ECO:0000256" key="7">
    <source>
        <dbReference type="ARBA" id="ARBA00023136"/>
    </source>
</evidence>
<evidence type="ECO:0000256" key="8">
    <source>
        <dbReference type="SAM" id="MobiDB-lite"/>
    </source>
</evidence>
<reference evidence="10" key="1">
    <citation type="journal article" date="2021" name="Sci. Rep.">
        <title>Diploid genomic architecture of Nitzschia inconspicua, an elite biomass production diatom.</title>
        <authorList>
            <person name="Oliver A."/>
            <person name="Podell S."/>
            <person name="Pinowska A."/>
            <person name="Traller J.C."/>
            <person name="Smith S.R."/>
            <person name="McClure R."/>
            <person name="Beliaev A."/>
            <person name="Bohutskyi P."/>
            <person name="Hill E.A."/>
            <person name="Rabines A."/>
            <person name="Zheng H."/>
            <person name="Allen L.Z."/>
            <person name="Kuo A."/>
            <person name="Grigoriev I.V."/>
            <person name="Allen A.E."/>
            <person name="Hazlebeck D."/>
            <person name="Allen E.E."/>
        </authorList>
    </citation>
    <scope>NUCLEOTIDE SEQUENCE</scope>
    <source>
        <strain evidence="10">Hildebrandi</strain>
    </source>
</reference>
<comment type="caution">
    <text evidence="10">The sequence shown here is derived from an EMBL/GenBank/DDBJ whole genome shotgun (WGS) entry which is preliminary data.</text>
</comment>
<dbReference type="InterPro" id="IPR052599">
    <property type="entry name" value="SLC43A_AATransporter"/>
</dbReference>
<feature type="transmembrane region" description="Helical" evidence="9">
    <location>
        <begin position="51"/>
        <end position="71"/>
    </location>
</feature>
<proteinExistence type="inferred from homology"/>
<feature type="compositionally biased region" description="Polar residues" evidence="8">
    <location>
        <begin position="540"/>
        <end position="557"/>
    </location>
</feature>
<protein>
    <submittedName>
        <fullName evidence="10">Major facilitator superfamily transporter</fullName>
    </submittedName>
</protein>
<keyword evidence="4 9" id="KW-0812">Transmembrane</keyword>
<feature type="compositionally biased region" description="Acidic residues" evidence="8">
    <location>
        <begin position="15"/>
        <end position="26"/>
    </location>
</feature>
<evidence type="ECO:0000256" key="1">
    <source>
        <dbReference type="ARBA" id="ARBA00004141"/>
    </source>
</evidence>
<feature type="compositionally biased region" description="Low complexity" evidence="8">
    <location>
        <begin position="490"/>
        <end position="501"/>
    </location>
</feature>
<feature type="transmembrane region" description="Helical" evidence="9">
    <location>
        <begin position="291"/>
        <end position="312"/>
    </location>
</feature>
<comment type="similarity">
    <text evidence="2">Belongs to the SLC43A transporter (TC 2.A.1.44) family.</text>
</comment>
<feature type="compositionally biased region" description="Low complexity" evidence="8">
    <location>
        <begin position="239"/>
        <end position="251"/>
    </location>
</feature>
<dbReference type="PANTHER" id="PTHR20772">
    <property type="entry name" value="PROTEIN FMP42"/>
    <property type="match status" value="1"/>
</dbReference>
<feature type="transmembrane region" description="Helical" evidence="9">
    <location>
        <begin position="92"/>
        <end position="114"/>
    </location>
</feature>
<dbReference type="GO" id="GO:0022857">
    <property type="term" value="F:transmembrane transporter activity"/>
    <property type="evidence" value="ECO:0007669"/>
    <property type="project" value="InterPro"/>
</dbReference>
<keyword evidence="7 9" id="KW-0472">Membrane</keyword>
<keyword evidence="6 9" id="KW-1133">Transmembrane helix</keyword>
<feature type="compositionally biased region" description="Pro residues" evidence="8">
    <location>
        <begin position="1"/>
        <end position="13"/>
    </location>
</feature>